<dbReference type="Pfam" id="PF16879">
    <property type="entry name" value="Sin3a_C"/>
    <property type="match status" value="1"/>
</dbReference>
<evidence type="ECO:0000256" key="2">
    <source>
        <dbReference type="ARBA" id="ARBA00023242"/>
    </source>
</evidence>
<evidence type="ECO:0000259" key="4">
    <source>
        <dbReference type="SMART" id="SM00761"/>
    </source>
</evidence>
<dbReference type="AlphaFoldDB" id="A0A077WKU1"/>
<dbReference type="InterPro" id="IPR013194">
    <property type="entry name" value="HDAC_interact_dom"/>
</dbReference>
<dbReference type="PANTHER" id="PTHR12346">
    <property type="entry name" value="SIN3B-RELATED"/>
    <property type="match status" value="1"/>
</dbReference>
<feature type="compositionally biased region" description="Low complexity" evidence="3">
    <location>
        <begin position="414"/>
        <end position="435"/>
    </location>
</feature>
<reference evidence="5" key="1">
    <citation type="journal article" date="2014" name="Genome Announc.">
        <title>De novo whole-genome sequence and genome annotation of Lichtheimia ramosa.</title>
        <authorList>
            <person name="Linde J."/>
            <person name="Schwartze V."/>
            <person name="Binder U."/>
            <person name="Lass-Florl C."/>
            <person name="Voigt K."/>
            <person name="Horn F."/>
        </authorList>
    </citation>
    <scope>NUCLEOTIDE SEQUENCE</scope>
    <source>
        <strain evidence="5">JMRC FSU:6197</strain>
    </source>
</reference>
<gene>
    <name evidence="5" type="ORF">LRAMOSA02304</name>
</gene>
<evidence type="ECO:0000256" key="3">
    <source>
        <dbReference type="SAM" id="MobiDB-lite"/>
    </source>
</evidence>
<feature type="region of interest" description="Disordered" evidence="3">
    <location>
        <begin position="1"/>
        <end position="33"/>
    </location>
</feature>
<feature type="compositionally biased region" description="Polar residues" evidence="3">
    <location>
        <begin position="21"/>
        <end position="33"/>
    </location>
</feature>
<accession>A0A077WKU1</accession>
<feature type="compositionally biased region" description="Low complexity" evidence="3">
    <location>
        <begin position="380"/>
        <end position="393"/>
    </location>
</feature>
<sequence length="688" mass="79140">MPDNKMPITGMPPSSDDDDQSLPTMQHNQESTPLQSLISMEELEMFQMLKQHLEAKDLDYNDFLKTIHLLYTSGVCDAELLVQQIQPYIGDDAYLFDWFKSILGLQDFRRSSVQPNDTKASSSSSSSSKQVDPMSECTTSYRHASKEAILNNDYVSHPIWQREDSDYPATKKNLHEQEMHCCEEERHKYDSAIDINASAVAYLESMMAAAAGEFAIKEEKLTMNSIIISAIKQVYDKQRAREVIDMLGRYPIQIAPIVIKRLRQKGAQWKRRQYELLPIWRERDAKNYYRSLDYAALTFRTVDRKATTTQRLLEEIKKKNGHWVFDYGEDIGVMKDVVRVVLSYATRHHAIVDRDVVRAFLQKFLPWLFGIYDVKELQPSSSSSSNNNNTNSSQPITKSIKLSSPKPIHVILPSSSSSSKHHSTSSSSSAYSTNHTLDDDYHHQPIYLNQSTPLATPPSSDHVDFDMDDGSKNPIIILDNSDDDSFGQRSPYSRSSSPISFSPPGTTGTTFDSPYRSGYPKSTCLFCNEDFYCFLRYYQIIYERLLYMKKLSRPRHVNTTAKKLKIDQHARQEMTHYEECIDSIDKLFGRKIGAARYEETLRSLYSVEAYPMFTIDRLTIALIKSIIAFDTKTKEAFKDQKKPVFFQEFNEGIRRQLSRVVAQNKGLFEINVDHANRRLTMTDWSTKD</sequence>
<dbReference type="SMART" id="SM00761">
    <property type="entry name" value="HDAC_interact"/>
    <property type="match status" value="1"/>
</dbReference>
<dbReference type="InterPro" id="IPR039774">
    <property type="entry name" value="Sin3-like"/>
</dbReference>
<feature type="region of interest" description="Disordered" evidence="3">
    <location>
        <begin position="378"/>
        <end position="435"/>
    </location>
</feature>
<dbReference type="Pfam" id="PF08295">
    <property type="entry name" value="Sin3_corepress"/>
    <property type="match status" value="1"/>
</dbReference>
<feature type="domain" description="Histone deacetylase interacting" evidence="4">
    <location>
        <begin position="133"/>
        <end position="220"/>
    </location>
</feature>
<dbReference type="GO" id="GO:0003714">
    <property type="term" value="F:transcription corepressor activity"/>
    <property type="evidence" value="ECO:0007669"/>
    <property type="project" value="InterPro"/>
</dbReference>
<dbReference type="InterPro" id="IPR036600">
    <property type="entry name" value="PAH_sf"/>
</dbReference>
<dbReference type="Gene3D" id="1.20.1160.11">
    <property type="entry name" value="Paired amphipathic helix"/>
    <property type="match status" value="1"/>
</dbReference>
<name>A0A077WKU1_9FUNG</name>
<feature type="compositionally biased region" description="Low complexity" evidence="3">
    <location>
        <begin position="487"/>
        <end position="513"/>
    </location>
</feature>
<feature type="region of interest" description="Disordered" evidence="3">
    <location>
        <begin position="113"/>
        <end position="137"/>
    </location>
</feature>
<feature type="region of interest" description="Disordered" evidence="3">
    <location>
        <begin position="473"/>
        <end position="513"/>
    </location>
</feature>
<keyword evidence="2" id="KW-0539">Nucleus</keyword>
<dbReference type="OrthoDB" id="10265969at2759"/>
<organism evidence="5">
    <name type="scientific">Lichtheimia ramosa</name>
    <dbReference type="NCBI Taxonomy" id="688394"/>
    <lineage>
        <taxon>Eukaryota</taxon>
        <taxon>Fungi</taxon>
        <taxon>Fungi incertae sedis</taxon>
        <taxon>Mucoromycota</taxon>
        <taxon>Mucoromycotina</taxon>
        <taxon>Mucoromycetes</taxon>
        <taxon>Mucorales</taxon>
        <taxon>Lichtheimiaceae</taxon>
        <taxon>Lichtheimia</taxon>
    </lineage>
</organism>
<dbReference type="GO" id="GO:0005634">
    <property type="term" value="C:nucleus"/>
    <property type="evidence" value="ECO:0007669"/>
    <property type="project" value="UniProtKB-SubCell"/>
</dbReference>
<protein>
    <recommendedName>
        <fullName evidence="4">Histone deacetylase interacting domain-containing protein</fullName>
    </recommendedName>
</protein>
<dbReference type="InterPro" id="IPR031693">
    <property type="entry name" value="Sin3_C"/>
</dbReference>
<evidence type="ECO:0000256" key="1">
    <source>
        <dbReference type="ARBA" id="ARBA00004123"/>
    </source>
</evidence>
<proteinExistence type="predicted"/>
<comment type="subcellular location">
    <subcellularLocation>
        <location evidence="1">Nucleus</location>
    </subcellularLocation>
</comment>
<evidence type="ECO:0000313" key="5">
    <source>
        <dbReference type="EMBL" id="CDS08356.1"/>
    </source>
</evidence>
<dbReference type="EMBL" id="LK023324">
    <property type="protein sequence ID" value="CDS08356.1"/>
    <property type="molecule type" value="Genomic_DNA"/>
</dbReference>